<dbReference type="InterPro" id="IPR036734">
    <property type="entry name" value="Neur_chan_lig-bd_sf"/>
</dbReference>
<name>A0A423T138_PENVA</name>
<dbReference type="GO" id="GO:0004888">
    <property type="term" value="F:transmembrane signaling receptor activity"/>
    <property type="evidence" value="ECO:0007669"/>
    <property type="project" value="InterPro"/>
</dbReference>
<evidence type="ECO:0000313" key="9">
    <source>
        <dbReference type="EMBL" id="ROT70093.1"/>
    </source>
</evidence>
<dbReference type="Gene3D" id="1.20.58.390">
    <property type="entry name" value="Neurotransmitter-gated ion-channel transmembrane domain"/>
    <property type="match status" value="1"/>
</dbReference>
<comment type="caution">
    <text evidence="6">Lacks conserved residue(s) required for the propagation of feature annotation.</text>
</comment>
<dbReference type="Pfam" id="PF02931">
    <property type="entry name" value="Neur_chan_LBD"/>
    <property type="match status" value="1"/>
</dbReference>
<keyword evidence="4 7" id="KW-0472">Membrane</keyword>
<dbReference type="InterPro" id="IPR036719">
    <property type="entry name" value="Neuro-gated_channel_TM_sf"/>
</dbReference>
<keyword evidence="3 7" id="KW-1133">Transmembrane helix</keyword>
<proteinExistence type="predicted"/>
<comment type="caution">
    <text evidence="9">The sequence shown here is derived from an EMBL/GenBank/DDBJ whole genome shotgun (WGS) entry which is preliminary data.</text>
</comment>
<dbReference type="PROSITE" id="PS01209">
    <property type="entry name" value="LDLRA_1"/>
    <property type="match status" value="1"/>
</dbReference>
<dbReference type="SUPFAM" id="SSF57424">
    <property type="entry name" value="LDL receptor-like module"/>
    <property type="match status" value="1"/>
</dbReference>
<evidence type="ECO:0000256" key="2">
    <source>
        <dbReference type="ARBA" id="ARBA00022692"/>
    </source>
</evidence>
<feature type="transmembrane region" description="Helical" evidence="7">
    <location>
        <begin position="604"/>
        <end position="625"/>
    </location>
</feature>
<dbReference type="CDD" id="cd00112">
    <property type="entry name" value="LDLa"/>
    <property type="match status" value="1"/>
</dbReference>
<dbReference type="InterPro" id="IPR036055">
    <property type="entry name" value="LDL_receptor-like_sf"/>
</dbReference>
<feature type="transmembrane region" description="Helical" evidence="7">
    <location>
        <begin position="709"/>
        <end position="727"/>
    </location>
</feature>
<dbReference type="SMART" id="SM00192">
    <property type="entry name" value="LDLa"/>
    <property type="match status" value="1"/>
</dbReference>
<gene>
    <name evidence="9" type="ORF">C7M84_011663</name>
</gene>
<dbReference type="Pfam" id="PF13385">
    <property type="entry name" value="Laminin_G_3"/>
    <property type="match status" value="1"/>
</dbReference>
<accession>A0A423T138</accession>
<feature type="transmembrane region" description="Helical" evidence="7">
    <location>
        <begin position="637"/>
        <end position="655"/>
    </location>
</feature>
<feature type="disulfide bond" evidence="6">
    <location>
        <begin position="313"/>
        <end position="325"/>
    </location>
</feature>
<dbReference type="Pfam" id="PF00057">
    <property type="entry name" value="Ldl_recept_a"/>
    <property type="match status" value="1"/>
</dbReference>
<evidence type="ECO:0000256" key="7">
    <source>
        <dbReference type="SAM" id="Phobius"/>
    </source>
</evidence>
<sequence length="744" mass="85046">MPVGVHMTAHKWYHLCLVVHTASVKLLLNAQAYDLHPKVLCPSEEFQIEGVSLALGSSRYDNAFSGKVADVRIFERRLSAEEVGELARCHRGAQDYARHVSEAVRGDVDIHTISLTSPCQEPSREFLAMFETYEGFDYKTAKAFCGSMHGRLIRESDDLRSMTTEIAHSRDATERSKVMWILTETDLENETCRTLKVNNRSSVIIHHTQEYSCSIVLSVIACLLTRGRTVYFKTDDRTEEYALVSYRGRLMLQSQEDTTITKRTVDHQPRLVQSQYNYHLAYSIMNKPTSILGRSTWKSQNSNKTFQTSLSFCGTPYFSCDNGQCIDLNQRCDGLIQCLDLSDETGLCSPLNKPNSSYWKGACPEPSPLIKLNVSLVGYNQVTLEENNFAVTLTVTTTWKDRRLTFSNIHENLNTLEKERSTMIWVPDFIFTNARYIDNLQIQRKEDIVEEYTLHREGNGTRIVSQGYEVTSYSGSEVYISREVQYMYVFTCEYNLFAFPFDMQECYMRLKLHGPQGCRPQWSIRDGGVQVYGNRTTISVYNIAPLRYTYSTAPGDVAEIALVVLFTRKFESFLLTTFLPCMILCALSQLTLTHFHLDDFPDRITVTLSLLIVLASLFSQTSSTLPMSPTPKCIDFFFFYCILRVSVVFILHSCIEKSYRSRNERETMVSPFIPGRTDKTRKKMLCGCDKAFKMPEVSAPGFIKKVGQFAIAISDVLIVSCNIYFIMLDRRGKQLRYESAYVTE</sequence>
<dbReference type="Proteomes" id="UP000283509">
    <property type="component" value="Unassembled WGS sequence"/>
</dbReference>
<dbReference type="InterPro" id="IPR006202">
    <property type="entry name" value="Neur_chan_lig-bd"/>
</dbReference>
<dbReference type="InterPro" id="IPR002172">
    <property type="entry name" value="LDrepeatLR_classA_rpt"/>
</dbReference>
<dbReference type="AlphaFoldDB" id="A0A423T138"/>
<evidence type="ECO:0000259" key="8">
    <source>
        <dbReference type="Pfam" id="PF02931"/>
    </source>
</evidence>
<dbReference type="InterPro" id="IPR023415">
    <property type="entry name" value="LDLR_class-A_CS"/>
</dbReference>
<keyword evidence="2 7" id="KW-0812">Transmembrane</keyword>
<dbReference type="Gene3D" id="4.10.400.10">
    <property type="entry name" value="Low-density Lipoprotein Receptor"/>
    <property type="match status" value="1"/>
</dbReference>
<dbReference type="GO" id="GO:0005230">
    <property type="term" value="F:extracellular ligand-gated monoatomic ion channel activity"/>
    <property type="evidence" value="ECO:0007669"/>
    <property type="project" value="InterPro"/>
</dbReference>
<evidence type="ECO:0000313" key="10">
    <source>
        <dbReference type="Proteomes" id="UP000283509"/>
    </source>
</evidence>
<keyword evidence="5 6" id="KW-1015">Disulfide bond</keyword>
<evidence type="ECO:0000256" key="4">
    <source>
        <dbReference type="ARBA" id="ARBA00023136"/>
    </source>
</evidence>
<dbReference type="SUPFAM" id="SSF49899">
    <property type="entry name" value="Concanavalin A-like lectins/glucanases"/>
    <property type="match status" value="1"/>
</dbReference>
<dbReference type="EMBL" id="QCYY01002470">
    <property type="protein sequence ID" value="ROT70093.1"/>
    <property type="molecule type" value="Genomic_DNA"/>
</dbReference>
<evidence type="ECO:0000256" key="1">
    <source>
        <dbReference type="ARBA" id="ARBA00004141"/>
    </source>
</evidence>
<dbReference type="InterPro" id="IPR006201">
    <property type="entry name" value="Neur_channel"/>
</dbReference>
<comment type="subcellular location">
    <subcellularLocation>
        <location evidence="1">Membrane</location>
        <topology evidence="1">Multi-pass membrane protein</topology>
    </subcellularLocation>
</comment>
<feature type="domain" description="Neurotransmitter-gated ion-channel ligand-binding" evidence="8">
    <location>
        <begin position="370"/>
        <end position="511"/>
    </location>
</feature>
<reference evidence="9 10" key="2">
    <citation type="submission" date="2019-01" db="EMBL/GenBank/DDBJ databases">
        <title>The decoding of complex shrimp genome reveals the adaptation for benthos swimmer, frequently molting mechanism and breeding impact on genome.</title>
        <authorList>
            <person name="Sun Y."/>
            <person name="Gao Y."/>
            <person name="Yu Y."/>
        </authorList>
    </citation>
    <scope>NUCLEOTIDE SEQUENCE [LARGE SCALE GENOMIC DNA]</scope>
    <source>
        <tissue evidence="9">Muscle</tissue>
    </source>
</reference>
<dbReference type="PANTHER" id="PTHR18945">
    <property type="entry name" value="NEUROTRANSMITTER GATED ION CHANNEL"/>
    <property type="match status" value="1"/>
</dbReference>
<dbReference type="SUPFAM" id="SSF63712">
    <property type="entry name" value="Nicotinic receptor ligand binding domain-like"/>
    <property type="match status" value="1"/>
</dbReference>
<dbReference type="InterPro" id="IPR013320">
    <property type="entry name" value="ConA-like_dom_sf"/>
</dbReference>
<evidence type="ECO:0000256" key="6">
    <source>
        <dbReference type="PROSITE-ProRule" id="PRU00124"/>
    </source>
</evidence>
<dbReference type="PROSITE" id="PS50068">
    <property type="entry name" value="LDLRA_2"/>
    <property type="match status" value="1"/>
</dbReference>
<dbReference type="Gene3D" id="2.60.120.200">
    <property type="match status" value="1"/>
</dbReference>
<evidence type="ECO:0000256" key="3">
    <source>
        <dbReference type="ARBA" id="ARBA00022989"/>
    </source>
</evidence>
<organism evidence="9 10">
    <name type="scientific">Penaeus vannamei</name>
    <name type="common">Whiteleg shrimp</name>
    <name type="synonym">Litopenaeus vannamei</name>
    <dbReference type="NCBI Taxonomy" id="6689"/>
    <lineage>
        <taxon>Eukaryota</taxon>
        <taxon>Metazoa</taxon>
        <taxon>Ecdysozoa</taxon>
        <taxon>Arthropoda</taxon>
        <taxon>Crustacea</taxon>
        <taxon>Multicrustacea</taxon>
        <taxon>Malacostraca</taxon>
        <taxon>Eumalacostraca</taxon>
        <taxon>Eucarida</taxon>
        <taxon>Decapoda</taxon>
        <taxon>Dendrobranchiata</taxon>
        <taxon>Penaeoidea</taxon>
        <taxon>Penaeidae</taxon>
        <taxon>Penaeus</taxon>
    </lineage>
</organism>
<dbReference type="SUPFAM" id="SSF90112">
    <property type="entry name" value="Neurotransmitter-gated ion-channel transmembrane pore"/>
    <property type="match status" value="1"/>
</dbReference>
<dbReference type="InterPro" id="IPR038050">
    <property type="entry name" value="Neuro_actylchol_rec"/>
</dbReference>
<protein>
    <submittedName>
        <fullName evidence="9">Putative glutamate-gated chloride channel-like isoform X2</fullName>
    </submittedName>
</protein>
<feature type="transmembrane region" description="Helical" evidence="7">
    <location>
        <begin position="573"/>
        <end position="592"/>
    </location>
</feature>
<reference evidence="9 10" key="1">
    <citation type="submission" date="2018-04" db="EMBL/GenBank/DDBJ databases">
        <authorList>
            <person name="Zhang X."/>
            <person name="Yuan J."/>
            <person name="Li F."/>
            <person name="Xiang J."/>
        </authorList>
    </citation>
    <scope>NUCLEOTIDE SEQUENCE [LARGE SCALE GENOMIC DNA]</scope>
    <source>
        <tissue evidence="9">Muscle</tissue>
    </source>
</reference>
<dbReference type="OrthoDB" id="6351594at2759"/>
<dbReference type="Gene3D" id="2.70.170.10">
    <property type="entry name" value="Neurotransmitter-gated ion-channel ligand-binding domain"/>
    <property type="match status" value="1"/>
</dbReference>
<evidence type="ECO:0000256" key="5">
    <source>
        <dbReference type="ARBA" id="ARBA00023157"/>
    </source>
</evidence>
<feature type="disulfide bond" evidence="6">
    <location>
        <begin position="320"/>
        <end position="338"/>
    </location>
</feature>
<keyword evidence="10" id="KW-1185">Reference proteome</keyword>
<dbReference type="GO" id="GO:0016020">
    <property type="term" value="C:membrane"/>
    <property type="evidence" value="ECO:0007669"/>
    <property type="project" value="UniProtKB-SubCell"/>
</dbReference>